<dbReference type="AlphaFoldDB" id="A0ABD5P8V6"/>
<evidence type="ECO:0000313" key="2">
    <source>
        <dbReference type="EMBL" id="MFC4357320.1"/>
    </source>
</evidence>
<keyword evidence="1" id="KW-0472">Membrane</keyword>
<keyword evidence="1" id="KW-0812">Transmembrane</keyword>
<dbReference type="EMBL" id="JBHSDS010000003">
    <property type="protein sequence ID" value="MFC4357320.1"/>
    <property type="molecule type" value="Genomic_DNA"/>
</dbReference>
<dbReference type="Proteomes" id="UP001595921">
    <property type="component" value="Unassembled WGS sequence"/>
</dbReference>
<organism evidence="2 3">
    <name type="scientific">Halobium salinum</name>
    <dbReference type="NCBI Taxonomy" id="1364940"/>
    <lineage>
        <taxon>Archaea</taxon>
        <taxon>Methanobacteriati</taxon>
        <taxon>Methanobacteriota</taxon>
        <taxon>Stenosarchaea group</taxon>
        <taxon>Halobacteria</taxon>
        <taxon>Halobacteriales</taxon>
        <taxon>Haloferacaceae</taxon>
        <taxon>Halobium</taxon>
    </lineage>
</organism>
<evidence type="ECO:0000256" key="1">
    <source>
        <dbReference type="SAM" id="Phobius"/>
    </source>
</evidence>
<name>A0ABD5P8V6_9EURY</name>
<evidence type="ECO:0008006" key="4">
    <source>
        <dbReference type="Google" id="ProtNLM"/>
    </source>
</evidence>
<feature type="transmembrane region" description="Helical" evidence="1">
    <location>
        <begin position="39"/>
        <end position="59"/>
    </location>
</feature>
<keyword evidence="1" id="KW-1133">Transmembrane helix</keyword>
<sequence>MVRALPTHGHTSKLVAFWVVVLAWAAVVAASSTLFDPTWTLAVAVVALVALSAASYPVFRRL</sequence>
<dbReference type="RefSeq" id="WP_267622379.1">
    <property type="nucleotide sequence ID" value="NZ_JAODIW010000006.1"/>
</dbReference>
<reference evidence="2 3" key="1">
    <citation type="journal article" date="2019" name="Int. J. Syst. Evol. Microbiol.">
        <title>The Global Catalogue of Microorganisms (GCM) 10K type strain sequencing project: providing services to taxonomists for standard genome sequencing and annotation.</title>
        <authorList>
            <consortium name="The Broad Institute Genomics Platform"/>
            <consortium name="The Broad Institute Genome Sequencing Center for Infectious Disease"/>
            <person name="Wu L."/>
            <person name="Ma J."/>
        </authorList>
    </citation>
    <scope>NUCLEOTIDE SEQUENCE [LARGE SCALE GENOMIC DNA]</scope>
    <source>
        <strain evidence="2 3">CGMCC 1.12553</strain>
    </source>
</reference>
<protein>
    <recommendedName>
        <fullName evidence="4">Secreted protein</fullName>
    </recommendedName>
</protein>
<comment type="caution">
    <text evidence="2">The sequence shown here is derived from an EMBL/GenBank/DDBJ whole genome shotgun (WGS) entry which is preliminary data.</text>
</comment>
<proteinExistence type="predicted"/>
<keyword evidence="3" id="KW-1185">Reference proteome</keyword>
<evidence type="ECO:0000313" key="3">
    <source>
        <dbReference type="Proteomes" id="UP001595921"/>
    </source>
</evidence>
<accession>A0ABD5P8V6</accession>
<gene>
    <name evidence="2" type="ORF">ACFO0N_05075</name>
</gene>